<feature type="non-terminal residue" evidence="2">
    <location>
        <position position="306"/>
    </location>
</feature>
<evidence type="ECO:0000256" key="1">
    <source>
        <dbReference type="SAM" id="MobiDB-lite"/>
    </source>
</evidence>
<proteinExistence type="predicted"/>
<gene>
    <name evidence="2" type="ORF">M514_06643</name>
</gene>
<organism evidence="2">
    <name type="scientific">Trichuris suis</name>
    <name type="common">pig whipworm</name>
    <dbReference type="NCBI Taxonomy" id="68888"/>
    <lineage>
        <taxon>Eukaryota</taxon>
        <taxon>Metazoa</taxon>
        <taxon>Ecdysozoa</taxon>
        <taxon>Nematoda</taxon>
        <taxon>Enoplea</taxon>
        <taxon>Dorylaimia</taxon>
        <taxon>Trichinellida</taxon>
        <taxon>Trichuridae</taxon>
        <taxon>Trichuris</taxon>
    </lineage>
</organism>
<name>A0A085NHS2_9BILA</name>
<reference evidence="2" key="1">
    <citation type="journal article" date="2014" name="Nat. Genet.">
        <title>Genome and transcriptome of the porcine whipworm Trichuris suis.</title>
        <authorList>
            <person name="Jex A.R."/>
            <person name="Nejsum P."/>
            <person name="Schwarz E.M."/>
            <person name="Hu L."/>
            <person name="Young N.D."/>
            <person name="Hall R.S."/>
            <person name="Korhonen P.K."/>
            <person name="Liao S."/>
            <person name="Thamsborg S."/>
            <person name="Xia J."/>
            <person name="Xu P."/>
            <person name="Wang S."/>
            <person name="Scheerlinck J.P."/>
            <person name="Hofmann A."/>
            <person name="Sternberg P.W."/>
            <person name="Wang J."/>
            <person name="Gasser R.B."/>
        </authorList>
    </citation>
    <scope>NUCLEOTIDE SEQUENCE [LARGE SCALE GENOMIC DNA]</scope>
    <source>
        <strain evidence="2">DCEP-RM93F</strain>
    </source>
</reference>
<dbReference type="AlphaFoldDB" id="A0A085NHS2"/>
<protein>
    <submittedName>
        <fullName evidence="2">Uncharacterized protein</fullName>
    </submittedName>
</protein>
<dbReference type="EMBL" id="KL367499">
    <property type="protein sequence ID" value="KFD69018.1"/>
    <property type="molecule type" value="Genomic_DNA"/>
</dbReference>
<dbReference type="Proteomes" id="UP000030758">
    <property type="component" value="Unassembled WGS sequence"/>
</dbReference>
<accession>A0A085NHS2</accession>
<sequence>MMDKSDGIEKVSKLEKKGLHKTVTNGKMVQSRRSWTEEYKKMQTSIFFFLVRMDDDKNHSHGRTTPIRGGISSREEEQQQQYEPYNSNRPNRRTEKKTNAQGGLQLPPVLDVAVFRNRYTKALKSRKGTQAEELKHHKRCSSRRELIRAFVNNQSSTNLLLKQKRKVIEAKVAISLPEASAPKECKQENQVKSFINQVKVSLSCYRYIIDEVIMKMCSLTSCTVYYSVSVTSSCKVLLYWSSGQVDSYIMRNCNKPSKNIMETFQGNLMEKADSNGSDEKVMKLKVNSTCWNGAQRTQRTNELVMI</sequence>
<feature type="region of interest" description="Disordered" evidence="1">
    <location>
        <begin position="57"/>
        <end position="103"/>
    </location>
</feature>
<evidence type="ECO:0000313" key="2">
    <source>
        <dbReference type="EMBL" id="KFD69018.1"/>
    </source>
</evidence>